<keyword evidence="2" id="KW-1185">Reference proteome</keyword>
<reference evidence="1 2" key="1">
    <citation type="submission" date="2010-06" db="EMBL/GenBank/DDBJ databases">
        <title>Complete sequence chromosome of Methanohalobium evestigatum Z-7303.</title>
        <authorList>
            <consortium name="US DOE Joint Genome Institute"/>
            <person name="Lucas S."/>
            <person name="Copeland A."/>
            <person name="Lapidus A."/>
            <person name="Cheng J.-F."/>
            <person name="Bruce D."/>
            <person name="Goodwin L."/>
            <person name="Pitluck S."/>
            <person name="Saunders E."/>
            <person name="Detter J.C."/>
            <person name="Han C."/>
            <person name="Tapia R."/>
            <person name="Land M."/>
            <person name="Hauser L."/>
            <person name="Kyrpides N."/>
            <person name="Mikhailova N."/>
            <person name="Sieprawska-Lupa M."/>
            <person name="Whitman W.B."/>
            <person name="Anderson I."/>
            <person name="Woyke T."/>
        </authorList>
    </citation>
    <scope>NUCLEOTIDE SEQUENCE [LARGE SCALE GENOMIC DNA]</scope>
    <source>
        <strain evidence="2">ATCC BAA-1072 / DSM 3721 / NBRC 107634 / OCM 161 / Z-7303</strain>
    </source>
</reference>
<dbReference type="AlphaFoldDB" id="D7E6R3"/>
<dbReference type="STRING" id="644295.Metev_0361"/>
<sequence length="61" mass="6812">MGIRCSINTSHIKKDLFSISITGSICTSHTIIISENIKLLDHIPYINGKYALTEQYLSDSL</sequence>
<proteinExistence type="predicted"/>
<name>D7E6R3_METEZ</name>
<organism evidence="1 2">
    <name type="scientific">Methanohalobium evestigatum (strain ATCC BAA-1072 / DSM 3721 / NBRC 107634 / OCM 161 / Z-7303)</name>
    <dbReference type="NCBI Taxonomy" id="644295"/>
    <lineage>
        <taxon>Archaea</taxon>
        <taxon>Methanobacteriati</taxon>
        <taxon>Methanobacteriota</taxon>
        <taxon>Stenosarchaea group</taxon>
        <taxon>Methanomicrobia</taxon>
        <taxon>Methanosarcinales</taxon>
        <taxon>Methanosarcinaceae</taxon>
        <taxon>Methanohalobium</taxon>
    </lineage>
</organism>
<evidence type="ECO:0000313" key="2">
    <source>
        <dbReference type="Proteomes" id="UP000000391"/>
    </source>
</evidence>
<dbReference type="Proteomes" id="UP000000391">
    <property type="component" value="Chromosome"/>
</dbReference>
<dbReference type="EMBL" id="CP002069">
    <property type="protein sequence ID" value="ADI73285.1"/>
    <property type="molecule type" value="Genomic_DNA"/>
</dbReference>
<dbReference type="HOGENOM" id="CLU_2911503_0_0_2"/>
<evidence type="ECO:0000313" key="1">
    <source>
        <dbReference type="EMBL" id="ADI73285.1"/>
    </source>
</evidence>
<accession>D7E6R3</accession>
<dbReference type="KEGG" id="mev:Metev_0361"/>
<protein>
    <submittedName>
        <fullName evidence="1">Uncharacterized protein</fullName>
    </submittedName>
</protein>
<gene>
    <name evidence="1" type="ordered locus">Metev_0361</name>
</gene>